<proteinExistence type="predicted"/>
<dbReference type="OrthoDB" id="2685010at2759"/>
<accession>A0A1B7MSQ3</accession>
<gene>
    <name evidence="1" type="ORF">K503DRAFT_868121</name>
</gene>
<evidence type="ECO:0000313" key="1">
    <source>
        <dbReference type="EMBL" id="OAX35642.1"/>
    </source>
</evidence>
<keyword evidence="2" id="KW-1185">Reference proteome</keyword>
<organism evidence="1 2">
    <name type="scientific">Rhizopogon vinicolor AM-OR11-026</name>
    <dbReference type="NCBI Taxonomy" id="1314800"/>
    <lineage>
        <taxon>Eukaryota</taxon>
        <taxon>Fungi</taxon>
        <taxon>Dikarya</taxon>
        <taxon>Basidiomycota</taxon>
        <taxon>Agaricomycotina</taxon>
        <taxon>Agaricomycetes</taxon>
        <taxon>Agaricomycetidae</taxon>
        <taxon>Boletales</taxon>
        <taxon>Suillineae</taxon>
        <taxon>Rhizopogonaceae</taxon>
        <taxon>Rhizopogon</taxon>
    </lineage>
</organism>
<dbReference type="InParanoid" id="A0A1B7MSQ3"/>
<dbReference type="AlphaFoldDB" id="A0A1B7MSQ3"/>
<evidence type="ECO:0000313" key="2">
    <source>
        <dbReference type="Proteomes" id="UP000092154"/>
    </source>
</evidence>
<sequence>MLKDVRAGHDVLGVRLLWASWSFCIPLSQGSRRGLSSGLHTLSQAPAQGYSRMGPRENLISAHTEITRVHAHHALLPIIDVSLAQGKQRNIAAGTPKNDEDLVPDKYLNDLPSPNPNTQQPTATAAIDAGAHGGRGLSTNTECFVLLLGLAGSMARQVKSTSSEEVMS</sequence>
<dbReference type="Proteomes" id="UP000092154">
    <property type="component" value="Unassembled WGS sequence"/>
</dbReference>
<name>A0A1B7MSQ3_9AGAM</name>
<protein>
    <submittedName>
        <fullName evidence="1">Uncharacterized protein</fullName>
    </submittedName>
</protein>
<reference evidence="1 2" key="1">
    <citation type="submission" date="2016-06" db="EMBL/GenBank/DDBJ databases">
        <title>Comparative genomics of the ectomycorrhizal sister species Rhizopogon vinicolor and Rhizopogon vesiculosus (Basidiomycota: Boletales) reveals a divergence of the mating type B locus.</title>
        <authorList>
            <consortium name="DOE Joint Genome Institute"/>
            <person name="Mujic A.B."/>
            <person name="Kuo A."/>
            <person name="Tritt A."/>
            <person name="Lipzen A."/>
            <person name="Chen C."/>
            <person name="Johnson J."/>
            <person name="Sharma A."/>
            <person name="Barry K."/>
            <person name="Grigoriev I.V."/>
            <person name="Spatafora J.W."/>
        </authorList>
    </citation>
    <scope>NUCLEOTIDE SEQUENCE [LARGE SCALE GENOMIC DNA]</scope>
    <source>
        <strain evidence="1 2">AM-OR11-026</strain>
    </source>
</reference>
<dbReference type="EMBL" id="KV448481">
    <property type="protein sequence ID" value="OAX35642.1"/>
    <property type="molecule type" value="Genomic_DNA"/>
</dbReference>